<feature type="region of interest" description="Disordered" evidence="2">
    <location>
        <begin position="259"/>
        <end position="279"/>
    </location>
</feature>
<dbReference type="PANTHER" id="PTHR43690:SF18">
    <property type="entry name" value="INSULIN-DEGRADING ENZYME-RELATED"/>
    <property type="match status" value="1"/>
</dbReference>
<dbReference type="SUPFAM" id="SSF63411">
    <property type="entry name" value="LuxS/MPP-like metallohydrolase"/>
    <property type="match status" value="2"/>
</dbReference>
<reference evidence="5" key="1">
    <citation type="submission" date="2025-08" db="UniProtKB">
        <authorList>
            <consortium name="RefSeq"/>
        </authorList>
    </citation>
    <scope>IDENTIFICATION</scope>
    <source>
        <tissue evidence="5">Whole body</tissue>
    </source>
</reference>
<organism evidence="4 5">
    <name type="scientific">Temnothorax curvispinosus</name>
    <dbReference type="NCBI Taxonomy" id="300111"/>
    <lineage>
        <taxon>Eukaryota</taxon>
        <taxon>Metazoa</taxon>
        <taxon>Ecdysozoa</taxon>
        <taxon>Arthropoda</taxon>
        <taxon>Hexapoda</taxon>
        <taxon>Insecta</taxon>
        <taxon>Pterygota</taxon>
        <taxon>Neoptera</taxon>
        <taxon>Endopterygota</taxon>
        <taxon>Hymenoptera</taxon>
        <taxon>Apocrita</taxon>
        <taxon>Aculeata</taxon>
        <taxon>Formicoidea</taxon>
        <taxon>Formicidae</taxon>
        <taxon>Myrmicinae</taxon>
        <taxon>Temnothorax</taxon>
    </lineage>
</organism>
<dbReference type="InterPro" id="IPR007863">
    <property type="entry name" value="Peptidase_M16_C"/>
</dbReference>
<feature type="domain" description="Peptidase M16 C-terminal" evidence="3">
    <location>
        <begin position="7"/>
        <end position="187"/>
    </location>
</feature>
<feature type="compositionally biased region" description="Basic and acidic residues" evidence="2">
    <location>
        <begin position="260"/>
        <end position="279"/>
    </location>
</feature>
<protein>
    <submittedName>
        <fullName evidence="5">Uncharacterized protein LOC112454944</fullName>
    </submittedName>
</protein>
<evidence type="ECO:0000313" key="4">
    <source>
        <dbReference type="Proteomes" id="UP000504618"/>
    </source>
</evidence>
<keyword evidence="4" id="KW-1185">Reference proteome</keyword>
<sequence length="347" mass="40705">MMLIATDITADTMQKFIKKFVSNLHVKCLICGEISKVQALEIGDTLEYKVKKAKDPTIMRTRLPQHREAKLENDTHFLYEVEHNNKSLHDVSCTVVYYQIEETNLSKLALVYHIMAKRSLKFFEDIQHIHKIYMCVRTATGVQGLQIVIDAFIDPYAVQYHIEQFISSTMKYIKQLSKLSITEFEKYKTDLIRHGEINKTLKLNDISDVIWIGGFTKLYSGDQQKIKIKSIQDIKQTSLLKFYKKHIYDKRATLSVHVSPKRENKLQEEDASSVDEKDQSEILNFEPKDEPLVTIDTSKVSPITKIKGLKYTLSRWCNKEEWYRIPEARFTKINDIMLFKQTRNYYN</sequence>
<evidence type="ECO:0000313" key="5">
    <source>
        <dbReference type="RefSeq" id="XP_024872366.1"/>
    </source>
</evidence>
<evidence type="ECO:0000259" key="3">
    <source>
        <dbReference type="Pfam" id="PF05193"/>
    </source>
</evidence>
<dbReference type="Pfam" id="PF05193">
    <property type="entry name" value="Peptidase_M16_C"/>
    <property type="match status" value="1"/>
</dbReference>
<gene>
    <name evidence="5" type="primary">LOC112454944</name>
</gene>
<proteinExistence type="predicted"/>
<accession>A0A6J1PSY7</accession>
<dbReference type="GeneID" id="112454944"/>
<dbReference type="Proteomes" id="UP000504618">
    <property type="component" value="Unplaced"/>
</dbReference>
<dbReference type="Gene3D" id="3.30.830.10">
    <property type="entry name" value="Metalloenzyme, LuxS/M16 peptidase-like"/>
    <property type="match status" value="2"/>
</dbReference>
<dbReference type="RefSeq" id="XP_024872366.1">
    <property type="nucleotide sequence ID" value="XM_025016598.1"/>
</dbReference>
<name>A0A6J1PSY7_9HYME</name>
<keyword evidence="1" id="KW-0479">Metal-binding</keyword>
<dbReference type="AlphaFoldDB" id="A0A6J1PSY7"/>
<evidence type="ECO:0000256" key="1">
    <source>
        <dbReference type="ARBA" id="ARBA00022723"/>
    </source>
</evidence>
<dbReference type="GO" id="GO:0046872">
    <property type="term" value="F:metal ion binding"/>
    <property type="evidence" value="ECO:0007669"/>
    <property type="project" value="UniProtKB-KW"/>
</dbReference>
<dbReference type="PANTHER" id="PTHR43690">
    <property type="entry name" value="NARDILYSIN"/>
    <property type="match status" value="1"/>
</dbReference>
<evidence type="ECO:0000256" key="2">
    <source>
        <dbReference type="SAM" id="MobiDB-lite"/>
    </source>
</evidence>
<dbReference type="InterPro" id="IPR050626">
    <property type="entry name" value="Peptidase_M16"/>
</dbReference>
<dbReference type="InterPro" id="IPR011249">
    <property type="entry name" value="Metalloenz_LuxS/M16"/>
</dbReference>